<feature type="compositionally biased region" description="Polar residues" evidence="1">
    <location>
        <begin position="87"/>
        <end position="96"/>
    </location>
</feature>
<gene>
    <name evidence="2" type="ORF">ACJ73_01398</name>
</gene>
<evidence type="ECO:0000313" key="2">
    <source>
        <dbReference type="EMBL" id="OJD27214.1"/>
    </source>
</evidence>
<dbReference type="OrthoDB" id="2555959at2759"/>
<evidence type="ECO:0000256" key="1">
    <source>
        <dbReference type="SAM" id="MobiDB-lite"/>
    </source>
</evidence>
<comment type="caution">
    <text evidence="2">The sequence shown here is derived from an EMBL/GenBank/DDBJ whole genome shotgun (WGS) entry which is preliminary data.</text>
</comment>
<dbReference type="VEuPathDB" id="FungiDB:ACJ73_01398"/>
<accession>A0A1J9QEH5</accession>
<proteinExistence type="predicted"/>
<feature type="compositionally biased region" description="Low complexity" evidence="1">
    <location>
        <begin position="97"/>
        <end position="106"/>
    </location>
</feature>
<feature type="region of interest" description="Disordered" evidence="1">
    <location>
        <begin position="87"/>
        <end position="125"/>
    </location>
</feature>
<dbReference type="EMBL" id="LGTZ01000126">
    <property type="protein sequence ID" value="OJD27214.1"/>
    <property type="molecule type" value="Genomic_DNA"/>
</dbReference>
<keyword evidence="3" id="KW-1185">Reference proteome</keyword>
<name>A0A1J9QEH5_9EURO</name>
<evidence type="ECO:0000313" key="3">
    <source>
        <dbReference type="Proteomes" id="UP000242791"/>
    </source>
</evidence>
<protein>
    <submittedName>
        <fullName evidence="2">Uncharacterized protein</fullName>
    </submittedName>
</protein>
<dbReference type="Proteomes" id="UP000242791">
    <property type="component" value="Unassembled WGS sequence"/>
</dbReference>
<sequence>MVEGFDQIIKACKYSMVDAMIMKKQYEDIFNQNERKKAQTQKTIHSNLRVERQDAEIPDSRVPILTLCQESAEDAKPFEKYAKTSQTRLTAASVQRPTPSTQTSTQINANQPTWTGPRRRPSISRSYRNLSPRTRFLFGAGLMAYATVGMWWSPKIEAALGMVPSSEEQAELDRKLSVKISSVER</sequence>
<organism evidence="2 3">
    <name type="scientific">Blastomyces percursus</name>
    <dbReference type="NCBI Taxonomy" id="1658174"/>
    <lineage>
        <taxon>Eukaryota</taxon>
        <taxon>Fungi</taxon>
        <taxon>Dikarya</taxon>
        <taxon>Ascomycota</taxon>
        <taxon>Pezizomycotina</taxon>
        <taxon>Eurotiomycetes</taxon>
        <taxon>Eurotiomycetidae</taxon>
        <taxon>Onygenales</taxon>
        <taxon>Ajellomycetaceae</taxon>
        <taxon>Blastomyces</taxon>
    </lineage>
</organism>
<dbReference type="AlphaFoldDB" id="A0A1J9QEH5"/>
<reference evidence="2 3" key="1">
    <citation type="submission" date="2015-08" db="EMBL/GenBank/DDBJ databases">
        <title>Emmonsia species relationships and genome sequence.</title>
        <authorList>
            <person name="Cuomo C.A."/>
            <person name="Schwartz I.S."/>
            <person name="Kenyon C."/>
            <person name="De Hoog G.S."/>
            <person name="Govender N.P."/>
            <person name="Botha A."/>
            <person name="Moreno L."/>
            <person name="De Vries M."/>
            <person name="Munoz J.F."/>
            <person name="Stielow J.B."/>
        </authorList>
    </citation>
    <scope>NUCLEOTIDE SEQUENCE [LARGE SCALE GENOMIC DNA]</scope>
    <source>
        <strain evidence="2 3">EI222</strain>
    </source>
</reference>
<dbReference type="STRING" id="1658174.A0A1J9QEH5"/>